<dbReference type="Proteomes" id="UP000252355">
    <property type="component" value="Unassembled WGS sequence"/>
</dbReference>
<dbReference type="EMBL" id="QOQW01000005">
    <property type="protein sequence ID" value="RCK80620.1"/>
    <property type="molecule type" value="Genomic_DNA"/>
</dbReference>
<evidence type="ECO:0000313" key="2">
    <source>
        <dbReference type="Proteomes" id="UP000252355"/>
    </source>
</evidence>
<dbReference type="AlphaFoldDB" id="A0A367ZRF2"/>
<reference evidence="1 2" key="1">
    <citation type="submission" date="2018-05" db="EMBL/GenBank/DDBJ databases">
        <title>A metagenomic window into the 2 km-deep terrestrial subsurface aquifer revealed taxonomically and functionally diverse microbial community comprising novel uncultured bacterial lineages.</title>
        <authorList>
            <person name="Kadnikov V.V."/>
            <person name="Mardanov A.V."/>
            <person name="Beletsky A.V."/>
            <person name="Banks D."/>
            <person name="Pimenov N.V."/>
            <person name="Frank Y.A."/>
            <person name="Karnachuk O.V."/>
            <person name="Ravin N.V."/>
        </authorList>
    </citation>
    <scope>NUCLEOTIDE SEQUENCE [LARGE SCALE GENOMIC DNA]</scope>
    <source>
        <strain evidence="1">BY5</strain>
    </source>
</reference>
<organism evidence="1 2">
    <name type="scientific">Candidatus Ozemobacter sibiricus</name>
    <dbReference type="NCBI Taxonomy" id="2268124"/>
    <lineage>
        <taxon>Bacteria</taxon>
        <taxon>Candidatus Ozemobacteria</taxon>
        <taxon>Candidatus Ozemobacterales</taxon>
        <taxon>Candidatus Ozemobacteraceae</taxon>
        <taxon>Candidatus Ozemobacter</taxon>
    </lineage>
</organism>
<gene>
    <name evidence="1" type="ORF">OZSIB_2933</name>
</gene>
<comment type="caution">
    <text evidence="1">The sequence shown here is derived from an EMBL/GenBank/DDBJ whole genome shotgun (WGS) entry which is preliminary data.</text>
</comment>
<name>A0A367ZRF2_9BACT</name>
<protein>
    <submittedName>
        <fullName evidence="1">Uncharacterized protein</fullName>
    </submittedName>
</protein>
<evidence type="ECO:0000313" key="1">
    <source>
        <dbReference type="EMBL" id="RCK80620.1"/>
    </source>
</evidence>
<proteinExistence type="predicted"/>
<sequence length="619" mass="69111">MHSRALLATLSFLLVVGLYLPLGAPAAQEAIPGYPFLPLTAANVRAFSRQVEAEAKAMTAFLEQKYGDDRDKIERNPELTAYRKLLHDLQEIGARLAKGETGDDLARAFTRAQRLHYAIKASGEDAPTEPRWKRRLAMGTNIALGPLLLQVPNVYFPPMRLGARGAAKEAARLYRPEKPGVPVTREELAEMTALEVSRLQPAPDHPALAPEPPGDRFGAFLAEQTRLIQALGKKTRTFDFAYARRILYYDELKEDATSPKITAKDRYGQKWKVKWGDEVHTDVALTRLYIDLGGTCTDLKFYAGPGETILILDPPGKKAGGIRTWADLAAALLRSKFQFHADRYLLPAPVLKAPDGTILGTGQVDAAMIERESLDPKYLGAYFVKFKEAQLSFYNPALRRLGGAALGNVGAVEDRVARGSLVFNAWIKNKDMKDDNSRVGLLFNPDTGSFDRCVEFQSDLGCSLGSLRSSGELNAFEKSFVVYHTTSINFTMRPLYIPKAWQACTWADARWMALRIARLRRADLERAFSECGWPPFVQKVAVERLLHRRNELVEAFRLEEDGIKPIPCDPDFDFAVTTKQGRDFPVRRGQIQADSRLVQELEATVHPEGLAEVISRKHD</sequence>
<accession>A0A367ZRF2</accession>